<dbReference type="STRING" id="1079994.SAMN04488565_2824"/>
<dbReference type="eggNOG" id="COG0737">
    <property type="taxonomic scope" value="Bacteria"/>
</dbReference>
<protein>
    <submittedName>
        <fullName evidence="6">5'-nucleotidase</fullName>
    </submittedName>
</protein>
<reference evidence="6 7" key="1">
    <citation type="submission" date="2016-10" db="EMBL/GenBank/DDBJ databases">
        <authorList>
            <person name="de Groot N.N."/>
        </authorList>
    </citation>
    <scope>NUCLEOTIDE SEQUENCE [LARGE SCALE GENOMIC DNA]</scope>
    <source>
        <strain evidence="6 7">DSM 22788</strain>
    </source>
</reference>
<dbReference type="InterPro" id="IPR005135">
    <property type="entry name" value="Endo/exonuclease/phosphatase"/>
</dbReference>
<feature type="compositionally biased region" description="Gly residues" evidence="2">
    <location>
        <begin position="1467"/>
        <end position="1477"/>
    </location>
</feature>
<dbReference type="InterPro" id="IPR036691">
    <property type="entry name" value="Endo/exonu/phosph_ase_sf"/>
</dbReference>
<dbReference type="PANTHER" id="PTHR11575">
    <property type="entry name" value="5'-NUCLEOTIDASE-RELATED"/>
    <property type="match status" value="1"/>
</dbReference>
<dbReference type="Gene3D" id="3.90.780.10">
    <property type="entry name" value="5'-Nucleotidase, C-terminal domain"/>
    <property type="match status" value="1"/>
</dbReference>
<feature type="signal peptide" evidence="4">
    <location>
        <begin position="1"/>
        <end position="36"/>
    </location>
</feature>
<dbReference type="CDD" id="cd10283">
    <property type="entry name" value="MnuA_DNase1-like"/>
    <property type="match status" value="1"/>
</dbReference>
<evidence type="ECO:0000313" key="6">
    <source>
        <dbReference type="EMBL" id="SDQ51316.1"/>
    </source>
</evidence>
<dbReference type="Pfam" id="PF00932">
    <property type="entry name" value="LTD"/>
    <property type="match status" value="1"/>
</dbReference>
<evidence type="ECO:0000256" key="3">
    <source>
        <dbReference type="SAM" id="Phobius"/>
    </source>
</evidence>
<evidence type="ECO:0000259" key="5">
    <source>
        <dbReference type="PROSITE" id="PS51841"/>
    </source>
</evidence>
<evidence type="ECO:0000313" key="7">
    <source>
        <dbReference type="Proteomes" id="UP000182690"/>
    </source>
</evidence>
<dbReference type="eggNOG" id="COG2374">
    <property type="taxonomic scope" value="Bacteria"/>
</dbReference>
<dbReference type="PRINTS" id="PR01607">
    <property type="entry name" value="APYRASEFAMLY"/>
</dbReference>
<dbReference type="EMBL" id="FNKB01000002">
    <property type="protein sequence ID" value="SDQ51316.1"/>
    <property type="molecule type" value="Genomic_DNA"/>
</dbReference>
<dbReference type="PROSITE" id="PS51841">
    <property type="entry name" value="LTD"/>
    <property type="match status" value="1"/>
</dbReference>
<dbReference type="Gene3D" id="3.60.10.10">
    <property type="entry name" value="Endonuclease/exonuclease/phosphatase"/>
    <property type="match status" value="1"/>
</dbReference>
<feature type="chain" id="PRO_5010325205" evidence="4">
    <location>
        <begin position="37"/>
        <end position="1575"/>
    </location>
</feature>
<dbReference type="InterPro" id="IPR008334">
    <property type="entry name" value="5'-Nucleotdase_C"/>
</dbReference>
<dbReference type="SUPFAM" id="SSF56300">
    <property type="entry name" value="Metallo-dependent phosphatases"/>
    <property type="match status" value="1"/>
</dbReference>
<feature type="compositionally biased region" description="Gly residues" evidence="2">
    <location>
        <begin position="1488"/>
        <end position="1499"/>
    </location>
</feature>
<dbReference type="SUPFAM" id="SSF56219">
    <property type="entry name" value="DNase I-like"/>
    <property type="match status" value="1"/>
</dbReference>
<gene>
    <name evidence="6" type="ORF">SAMN04488565_2824</name>
</gene>
<dbReference type="Proteomes" id="UP000182690">
    <property type="component" value="Unassembled WGS sequence"/>
</dbReference>
<dbReference type="InterPro" id="IPR006179">
    <property type="entry name" value="5_nucleotidase/apyrase"/>
</dbReference>
<dbReference type="CDD" id="cd04486">
    <property type="entry name" value="YhcR_OBF_like"/>
    <property type="match status" value="1"/>
</dbReference>
<dbReference type="GO" id="GO:0030288">
    <property type="term" value="C:outer membrane-bounded periplasmic space"/>
    <property type="evidence" value="ECO:0007669"/>
    <property type="project" value="TreeGrafter"/>
</dbReference>
<keyword evidence="1 4" id="KW-0732">Signal</keyword>
<evidence type="ECO:0000256" key="4">
    <source>
        <dbReference type="SAM" id="SignalP"/>
    </source>
</evidence>
<feature type="domain" description="LTD" evidence="5">
    <location>
        <begin position="32"/>
        <end position="233"/>
    </location>
</feature>
<dbReference type="NCBIfam" id="NF033681">
    <property type="entry name" value="ExeM_NucH_DNase"/>
    <property type="match status" value="1"/>
</dbReference>
<dbReference type="Pfam" id="PF03372">
    <property type="entry name" value="Exo_endo_phos"/>
    <property type="match status" value="1"/>
</dbReference>
<dbReference type="GO" id="GO:0008768">
    <property type="term" value="F:UDP-sugar diphosphatase activity"/>
    <property type="evidence" value="ECO:0007669"/>
    <property type="project" value="TreeGrafter"/>
</dbReference>
<accession>A0A1H1BIX5</accession>
<dbReference type="Pfam" id="PF00149">
    <property type="entry name" value="Metallophos"/>
    <property type="match status" value="1"/>
</dbReference>
<dbReference type="InterPro" id="IPR029052">
    <property type="entry name" value="Metallo-depent_PP-like"/>
</dbReference>
<dbReference type="InterPro" id="IPR047971">
    <property type="entry name" value="ExeM-like"/>
</dbReference>
<dbReference type="SUPFAM" id="SSF55816">
    <property type="entry name" value="5'-nucleotidase (syn. UDP-sugar hydrolase), C-terminal domain"/>
    <property type="match status" value="1"/>
</dbReference>
<dbReference type="Pfam" id="PF02872">
    <property type="entry name" value="5_nucleotid_C"/>
    <property type="match status" value="1"/>
</dbReference>
<feature type="region of interest" description="Disordered" evidence="2">
    <location>
        <begin position="1465"/>
        <end position="1499"/>
    </location>
</feature>
<keyword evidence="3" id="KW-0472">Membrane</keyword>
<keyword evidence="3" id="KW-0812">Transmembrane</keyword>
<feature type="transmembrane region" description="Helical" evidence="3">
    <location>
        <begin position="1543"/>
        <end position="1560"/>
    </location>
</feature>
<dbReference type="GO" id="GO:0009166">
    <property type="term" value="P:nucleotide catabolic process"/>
    <property type="evidence" value="ECO:0007669"/>
    <property type="project" value="InterPro"/>
</dbReference>
<dbReference type="PANTHER" id="PTHR11575:SF24">
    <property type="entry name" value="5'-NUCLEOTIDASE"/>
    <property type="match status" value="1"/>
</dbReference>
<evidence type="ECO:0000256" key="2">
    <source>
        <dbReference type="SAM" id="MobiDB-lite"/>
    </source>
</evidence>
<keyword evidence="3" id="KW-1133">Transmembrane helix</keyword>
<name>A0A1H1BIX5_9MICO</name>
<evidence type="ECO:0000256" key="1">
    <source>
        <dbReference type="ARBA" id="ARBA00022729"/>
    </source>
</evidence>
<dbReference type="InterPro" id="IPR004843">
    <property type="entry name" value="Calcineurin-like_PHP"/>
</dbReference>
<sequence length="1575" mass="159846">MINGETVSLKRTHRLCAGAAIAALAAVPLIATSAHASIDGTGAVINEIYTAGGNSGAALNADYVELANPTDAEISLAGWSLQYRPATASAPASGAGVIPLSGSIPAGGTFLITGSAGANGQPVPAGDLSSTLAAGAGGGQLVLAKTTAPIALGGEADAATVADFAGYGSAMRFEGAAPAPAPTAAQSIERAGFADTDDNAADFTAAAPTPTASGVPPVEQPEPIDPETVTPISEIQGTGPASPLAGQRVKTRGIVTATYPTGNFAGYTIQTPGAGGAIDPSEHVASEAIFVYSADTVGQAGVGAHVEVTGMVSEFNGLTEITAAASELTVLDEPADPVVPAAVGFPATDAERETLESMLIAPQGAFTVSDTYDTNFFGEIGLAADSAPLLTPTAAGAPGSEAFLAAQARNAAVGVLLDDGSSINFNTRKDAPLPYLSSTAPVRVGAAATFTKPVVLDYRNGAWKFQPTTQLTPENAAAVQPATFTDTREDRPADVGGDVRLAGFNVLNYFTTWGADVAGCQPYEDRAGNGISVRTGCDARGAWDRASFDRQQGKIVDAINALDATVVSLEEIENSARFGKDRDAALADLVAALNADEAVTGGEWDYVHSPAELPASEDVIRTAFIYKKDAIEPLDASVILTDSAAFSKARQPLAQHFRPVGSDADFVVIANHFKSKGDSKPAATGDNADAKDGVGAFNGDRTRQAEALLDFASAMEQRAGTDRVFLVGDFNAYAGETPIQRILDADFVDQGAKTGEQTYAFDGAVGSLDYVFASPAAERLVTGADIWNINSVEAVALEYSRYNSNVVDLFAEGPFRSSDHDPIVVGISADAAAAEKQQLNLLNINDFHGRIDANTVKFAGTVEALRAEHPESSALISSGDNIGASLFASSAAEDQPTLDVLNALGLTASAAGNHEFDRGYDDLDGRVREAAAFPYLGANVTRDGAPALQEYEIIEIDGVDVAIIGAVTQETPSLVSPGGIEGLEFGDPVAAVNRVAAQLSDGDPENGEADVIVAEYHEGAAGGNAEQTTLEEEVAAGGVFARIVTETSPEVDAIFNGHTHAEYAWNAPVPGAADGSTRPVLQTGSYGERIGQVVLEFDTETGETETLVNRNVARVTTDDAELVAGSTVVAEVQRIVNDALDNAAEIGNRKIGEATADITTAHIGAARDDRGSESTLGNFVADAMLATLASPERGGAEIGVVNPGGLRAELAAGEITYAEANAVLPFLNNLWTTTLTGSQFKTVLEQQWQRTADGDVPSKPYLQLGLSKNVSYTFDAARAEGDRITSITVDGAPIDPEREYRIGSFSFLLQGGDNFREFANGVRTQDTGLVDRDAWIEYLRSNSPVSPSYDRRSVQVAGLPDGPVQPGDEIELQFDKLDLTSLGVPPNTEISASIVASGETADAAATQGGSTAEAAALATAPVSDGAATLSLTVPEGVGGAATLTATTDVSGTTVTVPLQVEAAAPGGADGSATGGAAGAATGAADGSGSAGAAGGAEGAAAGGADAGGTAAARAADAAGAADGGAGSAGGGALAATGSESPTASLAVALLAALGGAAILARRAQRARKQIAARAS</sequence>
<proteinExistence type="predicted"/>
<dbReference type="Gene3D" id="3.60.21.10">
    <property type="match status" value="1"/>
</dbReference>
<feature type="compositionally biased region" description="Low complexity" evidence="2">
    <location>
        <begin position="1478"/>
        <end position="1487"/>
    </location>
</feature>
<dbReference type="InterPro" id="IPR001322">
    <property type="entry name" value="Lamin_tail_dom"/>
</dbReference>
<dbReference type="GO" id="GO:0008253">
    <property type="term" value="F:5'-nucleotidase activity"/>
    <property type="evidence" value="ECO:0007669"/>
    <property type="project" value="TreeGrafter"/>
</dbReference>
<dbReference type="InterPro" id="IPR036907">
    <property type="entry name" value="5'-Nucleotdase_C_sf"/>
</dbReference>
<organism evidence="6 7">
    <name type="scientific">Leucobacter chromiiresistens</name>
    <dbReference type="NCBI Taxonomy" id="1079994"/>
    <lineage>
        <taxon>Bacteria</taxon>
        <taxon>Bacillati</taxon>
        <taxon>Actinomycetota</taxon>
        <taxon>Actinomycetes</taxon>
        <taxon>Micrococcales</taxon>
        <taxon>Microbacteriaceae</taxon>
        <taxon>Leucobacter</taxon>
    </lineage>
</organism>